<evidence type="ECO:0000259" key="2">
    <source>
        <dbReference type="Pfam" id="PF00496"/>
    </source>
</evidence>
<protein>
    <submittedName>
        <fullName evidence="4">SgrR family transcriptional regulator</fullName>
    </submittedName>
</protein>
<dbReference type="InterPro" id="IPR039424">
    <property type="entry name" value="SBP_5"/>
</dbReference>
<accession>A0A9X1WCX4</accession>
<dbReference type="GO" id="GO:1904680">
    <property type="term" value="F:peptide transmembrane transporter activity"/>
    <property type="evidence" value="ECO:0007669"/>
    <property type="project" value="TreeGrafter"/>
</dbReference>
<organism evidence="4 5">
    <name type="scientific">Vibrio gelatinilyticus</name>
    <dbReference type="NCBI Taxonomy" id="2893468"/>
    <lineage>
        <taxon>Bacteria</taxon>
        <taxon>Pseudomonadati</taxon>
        <taxon>Pseudomonadota</taxon>
        <taxon>Gammaproteobacteria</taxon>
        <taxon>Vibrionales</taxon>
        <taxon>Vibrionaceae</taxon>
        <taxon>Vibrio</taxon>
    </lineage>
</organism>
<feature type="domain" description="Transcriptional regulator SgrR N-terminal HTH" evidence="3">
    <location>
        <begin position="5"/>
        <end position="118"/>
    </location>
</feature>
<evidence type="ECO:0000313" key="5">
    <source>
        <dbReference type="Proteomes" id="UP001139488"/>
    </source>
</evidence>
<sequence>MSSPRLRKQFETLFEHFSGQNSGTQLDDVTEILFCTRRNARIVLNKLEEEGWIEWHPAAGRGKLSQLVFKQNRHEVGETLARRYLDEGKIGHALNVLDKDVSRLTNAIQNYLGLQQHNGKQVIRLPYYRPLTMLNPTKALRRSELHIARQIFSGLTKLDENEQIQPDLAHHWQLVTPLQWRFYIRPGVRFHNGEVLTVEHIIESLNALKSTNLFCHINKVTTGTSWVVDIHLNSEDHHLPVLLAELSAKVLPPTSMRSDDFDLFPIGTGPYRVDSNDDKRLVLSAFDGYFGYRPLLDTVEVWVIDKTHSSLVFPTLADPIPNEKTRQHELVDLDPGCTYLLLNKLKGVAKDDRWARYLSGKLNSLSLYKKLPEDVINELGLIPAHGLKPGWYHQPKFNDVVDVNELKKLERPVYIAYYAQHPTFPVIAQCVASLLSEDGIKVEFIKYDLQSPKSEEVDIWIQPMGIATRREDAIAGWLLDYSDIEKMANTDDFLRWSRLINDWRQESEKPFPAREISRDLIEQIQIIPMFHCWMGISHDHCGTLQNAKCNALGWFDFSKVWVKPETTEALDG</sequence>
<dbReference type="PANTHER" id="PTHR30290">
    <property type="entry name" value="PERIPLASMIC BINDING COMPONENT OF ABC TRANSPORTER"/>
    <property type="match status" value="1"/>
</dbReference>
<keyword evidence="5" id="KW-1185">Reference proteome</keyword>
<dbReference type="Pfam" id="PF00496">
    <property type="entry name" value="SBP_bac_5"/>
    <property type="match status" value="1"/>
</dbReference>
<dbReference type="CDD" id="cd08507">
    <property type="entry name" value="PBP2_SgrR_like"/>
    <property type="match status" value="1"/>
</dbReference>
<dbReference type="InterPro" id="IPR025370">
    <property type="entry name" value="SgrR_HTH_N"/>
</dbReference>
<dbReference type="GO" id="GO:0003677">
    <property type="term" value="F:DNA binding"/>
    <property type="evidence" value="ECO:0007669"/>
    <property type="project" value="UniProtKB-KW"/>
</dbReference>
<dbReference type="PANTHER" id="PTHR30290:SF72">
    <property type="entry name" value="HTH-TYPE TRANSCRIPTIONAL REGULATOR SGRR"/>
    <property type="match status" value="1"/>
</dbReference>
<dbReference type="AlphaFoldDB" id="A0A9X1WCX4"/>
<dbReference type="Gene3D" id="3.40.190.10">
    <property type="entry name" value="Periplasmic binding protein-like II"/>
    <property type="match status" value="1"/>
</dbReference>
<dbReference type="InterPro" id="IPR000914">
    <property type="entry name" value="SBP_5_dom"/>
</dbReference>
<evidence type="ECO:0000256" key="1">
    <source>
        <dbReference type="ARBA" id="ARBA00023125"/>
    </source>
</evidence>
<gene>
    <name evidence="4" type="ORF">LNL84_09875</name>
</gene>
<name>A0A9X1WCX4_9VIBR</name>
<dbReference type="Pfam" id="PF12793">
    <property type="entry name" value="SgrR_N"/>
    <property type="match status" value="1"/>
</dbReference>
<dbReference type="RefSeq" id="WP_244357073.1">
    <property type="nucleotide sequence ID" value="NZ_JAJNNZ010000006.1"/>
</dbReference>
<comment type="caution">
    <text evidence="4">The sequence shown here is derived from an EMBL/GenBank/DDBJ whole genome shotgun (WGS) entry which is preliminary data.</text>
</comment>
<dbReference type="SUPFAM" id="SSF53850">
    <property type="entry name" value="Periplasmic binding protein-like II"/>
    <property type="match status" value="1"/>
</dbReference>
<proteinExistence type="predicted"/>
<dbReference type="EMBL" id="JAJNNZ010000006">
    <property type="protein sequence ID" value="MCJ2377135.1"/>
    <property type="molecule type" value="Genomic_DNA"/>
</dbReference>
<dbReference type="Proteomes" id="UP001139488">
    <property type="component" value="Unassembled WGS sequence"/>
</dbReference>
<evidence type="ECO:0000313" key="4">
    <source>
        <dbReference type="EMBL" id="MCJ2377135.1"/>
    </source>
</evidence>
<dbReference type="GO" id="GO:0015833">
    <property type="term" value="P:peptide transport"/>
    <property type="evidence" value="ECO:0007669"/>
    <property type="project" value="TreeGrafter"/>
</dbReference>
<keyword evidence="1" id="KW-0238">DNA-binding</keyword>
<evidence type="ECO:0000259" key="3">
    <source>
        <dbReference type="Pfam" id="PF12793"/>
    </source>
</evidence>
<reference evidence="4" key="1">
    <citation type="submission" date="2021-11" db="EMBL/GenBank/DDBJ databases">
        <title>Vibrio ZSDE26 sp. nov. and Vibrio ZSDZ34 sp. nov., isolated from coastal seawater in Qingdao.</title>
        <authorList>
            <person name="Zhang P."/>
        </authorList>
    </citation>
    <scope>NUCLEOTIDE SEQUENCE</scope>
    <source>
        <strain evidence="4">ZSDZ34</strain>
    </source>
</reference>
<feature type="domain" description="Solute-binding protein family 5" evidence="2">
    <location>
        <begin position="163"/>
        <end position="307"/>
    </location>
</feature>